<dbReference type="GO" id="GO:0006935">
    <property type="term" value="P:chemotaxis"/>
    <property type="evidence" value="ECO:0007669"/>
    <property type="project" value="InterPro"/>
</dbReference>
<feature type="transmembrane region" description="Helical" evidence="5">
    <location>
        <begin position="187"/>
        <end position="207"/>
    </location>
</feature>
<dbReference type="Gene3D" id="1.10.287.950">
    <property type="entry name" value="Methyl-accepting chemotaxis protein"/>
    <property type="match status" value="1"/>
</dbReference>
<dbReference type="OrthoDB" id="9814363at2"/>
<dbReference type="PANTHER" id="PTHR43531:SF14">
    <property type="entry name" value="METHYL-ACCEPTING CHEMOTAXIS PROTEIN I-RELATED"/>
    <property type="match status" value="1"/>
</dbReference>
<dbReference type="InterPro" id="IPR004090">
    <property type="entry name" value="Chemotax_Me-accpt_rcpt"/>
</dbReference>
<dbReference type="CDD" id="cd11386">
    <property type="entry name" value="MCP_signal"/>
    <property type="match status" value="1"/>
</dbReference>
<feature type="domain" description="Methyl-accepting transducer" evidence="6">
    <location>
        <begin position="225"/>
        <end position="454"/>
    </location>
</feature>
<dbReference type="HOGENOM" id="CLU_000445_107_16_0"/>
<evidence type="ECO:0000313" key="8">
    <source>
        <dbReference type="Proteomes" id="UP000007013"/>
    </source>
</evidence>
<gene>
    <name evidence="7" type="ordered locus">Oter_3353</name>
</gene>
<dbReference type="SUPFAM" id="SSF58104">
    <property type="entry name" value="Methyl-accepting chemotaxis protein (MCP) signaling domain"/>
    <property type="match status" value="1"/>
</dbReference>
<dbReference type="PROSITE" id="PS50111">
    <property type="entry name" value="CHEMOTAXIS_TRANSDUC_2"/>
    <property type="match status" value="1"/>
</dbReference>
<evidence type="ECO:0000256" key="5">
    <source>
        <dbReference type="SAM" id="Phobius"/>
    </source>
</evidence>
<feature type="compositionally biased region" description="Low complexity" evidence="4">
    <location>
        <begin position="247"/>
        <end position="265"/>
    </location>
</feature>
<dbReference type="KEGG" id="ote:Oter_3353"/>
<evidence type="ECO:0000256" key="4">
    <source>
        <dbReference type="SAM" id="MobiDB-lite"/>
    </source>
</evidence>
<dbReference type="GO" id="GO:0004888">
    <property type="term" value="F:transmembrane signaling receptor activity"/>
    <property type="evidence" value="ECO:0007669"/>
    <property type="project" value="InterPro"/>
</dbReference>
<evidence type="ECO:0000313" key="7">
    <source>
        <dbReference type="EMBL" id="ACB76630.1"/>
    </source>
</evidence>
<keyword evidence="3" id="KW-0807">Transducer</keyword>
<keyword evidence="5" id="KW-1133">Transmembrane helix</keyword>
<accession>B1ZU64</accession>
<dbReference type="RefSeq" id="WP_012376159.1">
    <property type="nucleotide sequence ID" value="NC_010571.1"/>
</dbReference>
<keyword evidence="8" id="KW-1185">Reference proteome</keyword>
<feature type="region of interest" description="Disordered" evidence="4">
    <location>
        <begin position="247"/>
        <end position="273"/>
    </location>
</feature>
<dbReference type="Pfam" id="PF00015">
    <property type="entry name" value="MCPsignal"/>
    <property type="match status" value="1"/>
</dbReference>
<dbReference type="GO" id="GO:0007165">
    <property type="term" value="P:signal transduction"/>
    <property type="evidence" value="ECO:0007669"/>
    <property type="project" value="UniProtKB-KW"/>
</dbReference>
<evidence type="ECO:0000256" key="1">
    <source>
        <dbReference type="ARBA" id="ARBA00022481"/>
    </source>
</evidence>
<dbReference type="InterPro" id="IPR004089">
    <property type="entry name" value="MCPsignal_dom"/>
</dbReference>
<name>B1ZU64_OPITP</name>
<keyword evidence="1" id="KW-0488">Methylation</keyword>
<dbReference type="InterPro" id="IPR051310">
    <property type="entry name" value="MCP_chemotaxis"/>
</dbReference>
<evidence type="ECO:0000259" key="6">
    <source>
        <dbReference type="PROSITE" id="PS50111"/>
    </source>
</evidence>
<reference evidence="7 8" key="1">
    <citation type="journal article" date="2011" name="J. Bacteriol.">
        <title>Genome sequence of the verrucomicrobium Opitutus terrae PB90-1, an abundant inhabitant of rice paddy soil ecosystems.</title>
        <authorList>
            <person name="van Passel M.W."/>
            <person name="Kant R."/>
            <person name="Palva A."/>
            <person name="Copeland A."/>
            <person name="Lucas S."/>
            <person name="Lapidus A."/>
            <person name="Glavina del Rio T."/>
            <person name="Pitluck S."/>
            <person name="Goltsman E."/>
            <person name="Clum A."/>
            <person name="Sun H."/>
            <person name="Schmutz J."/>
            <person name="Larimer F.W."/>
            <person name="Land M.L."/>
            <person name="Hauser L."/>
            <person name="Kyrpides N."/>
            <person name="Mikhailova N."/>
            <person name="Richardson P.P."/>
            <person name="Janssen P.H."/>
            <person name="de Vos W.M."/>
            <person name="Smidt H."/>
        </authorList>
    </citation>
    <scope>NUCLEOTIDE SEQUENCE [LARGE SCALE GENOMIC DNA]</scope>
    <source>
        <strain evidence="8">DSM 11246 / JCM 15787 / PB90-1</strain>
    </source>
</reference>
<protein>
    <submittedName>
        <fullName evidence="7">Methyl-accepting chemotaxis sensory transducer</fullName>
    </submittedName>
</protein>
<dbReference type="PANTHER" id="PTHR43531">
    <property type="entry name" value="PROTEIN ICFG"/>
    <property type="match status" value="1"/>
</dbReference>
<dbReference type="Proteomes" id="UP000007013">
    <property type="component" value="Chromosome"/>
</dbReference>
<keyword evidence="5" id="KW-0812">Transmembrane</keyword>
<dbReference type="SMART" id="SM00283">
    <property type="entry name" value="MA"/>
    <property type="match status" value="1"/>
</dbReference>
<keyword evidence="5" id="KW-0472">Membrane</keyword>
<organism evidence="7 8">
    <name type="scientific">Opitutus terrae (strain DSM 11246 / JCM 15787 / PB90-1)</name>
    <dbReference type="NCBI Taxonomy" id="452637"/>
    <lineage>
        <taxon>Bacteria</taxon>
        <taxon>Pseudomonadati</taxon>
        <taxon>Verrucomicrobiota</taxon>
        <taxon>Opitutia</taxon>
        <taxon>Opitutales</taxon>
        <taxon>Opitutaceae</taxon>
        <taxon>Opitutus</taxon>
    </lineage>
</organism>
<dbReference type="GO" id="GO:0005886">
    <property type="term" value="C:plasma membrane"/>
    <property type="evidence" value="ECO:0007669"/>
    <property type="project" value="TreeGrafter"/>
</dbReference>
<sequence length="527" mass="55062">MKTIRSRVIALVGLAIAGLIIMSLANFASARRLSRAASRLSEVSLASIESLERANRMLARQGALVSQAPAQIHSDQVVKDQAEFTRLGEALRGELEKLAGLLEDQEMQSGRKTLTATLPDFLEQSMQVFTLAANFQQQDGVDALQGKVLPLYNRLGEGSASLMSRALSLTQLEPGRLMAMAESSSRWGLGIAAGLVVLIVAASGWLIQKGINGPLIAMVDRLSLTAQHTASAAAQVSTSSQSLAAGASEQAASLEETSSSLEEMAGMTQRNAENATQANAIGREARQAADAGAGEMQAMNAAMSDIKKSSDDIAKIIKTIDEIAFQTNILALNAAVEAARAGEAGMGFAVVADEVRSLAQRSAHASKESAAKIEAAISKTTQGVEISTKVAGRLTEIVDKVRRVDTLMGDVATASREQSQGVQQINSAVTQMDKVVQNNAASAEESASASEALNAQAADLRAAVADLQNLVGIQVQRAQSSTRTRTKSGHVVDLPAARANRAASSPPVRAAALAGANGRSDLHFSDV</sequence>
<dbReference type="eggNOG" id="COG0840">
    <property type="taxonomic scope" value="Bacteria"/>
</dbReference>
<comment type="similarity">
    <text evidence="2">Belongs to the methyl-accepting chemotaxis (MCP) protein family.</text>
</comment>
<evidence type="ECO:0000256" key="3">
    <source>
        <dbReference type="PROSITE-ProRule" id="PRU00284"/>
    </source>
</evidence>
<evidence type="ECO:0000256" key="2">
    <source>
        <dbReference type="ARBA" id="ARBA00029447"/>
    </source>
</evidence>
<dbReference type="AlphaFoldDB" id="B1ZU64"/>
<dbReference type="EMBL" id="CP001032">
    <property type="protein sequence ID" value="ACB76630.1"/>
    <property type="molecule type" value="Genomic_DNA"/>
</dbReference>
<dbReference type="PRINTS" id="PR00260">
    <property type="entry name" value="CHEMTRNSDUCR"/>
</dbReference>
<dbReference type="STRING" id="452637.Oter_3353"/>
<proteinExistence type="inferred from homology"/>